<evidence type="ECO:0000313" key="5">
    <source>
        <dbReference type="Proteomes" id="UP000734854"/>
    </source>
</evidence>
<organism evidence="4 5">
    <name type="scientific">Zingiber officinale</name>
    <name type="common">Ginger</name>
    <name type="synonym">Amomum zingiber</name>
    <dbReference type="NCBI Taxonomy" id="94328"/>
    <lineage>
        <taxon>Eukaryota</taxon>
        <taxon>Viridiplantae</taxon>
        <taxon>Streptophyta</taxon>
        <taxon>Embryophyta</taxon>
        <taxon>Tracheophyta</taxon>
        <taxon>Spermatophyta</taxon>
        <taxon>Magnoliopsida</taxon>
        <taxon>Liliopsida</taxon>
        <taxon>Zingiberales</taxon>
        <taxon>Zingiberaceae</taxon>
        <taxon>Zingiber</taxon>
    </lineage>
</organism>
<dbReference type="PANTHER" id="PTHR33732:SF3">
    <property type="entry name" value="OS07G0671800 PROTEIN"/>
    <property type="match status" value="1"/>
</dbReference>
<feature type="transmembrane region" description="Helical" evidence="3">
    <location>
        <begin position="237"/>
        <end position="256"/>
    </location>
</feature>
<dbReference type="AlphaFoldDB" id="A0A8J5HY44"/>
<feature type="region of interest" description="Disordered" evidence="2">
    <location>
        <begin position="189"/>
        <end position="217"/>
    </location>
</feature>
<keyword evidence="3" id="KW-0812">Transmembrane</keyword>
<comment type="caution">
    <text evidence="4">The sequence shown here is derived from an EMBL/GenBank/DDBJ whole genome shotgun (WGS) entry which is preliminary data.</text>
</comment>
<comment type="similarity">
    <text evidence="1">Belongs to the REF/SRPP family.</text>
</comment>
<accession>A0A8J5HY44</accession>
<protein>
    <submittedName>
        <fullName evidence="4">Uncharacterized protein</fullName>
    </submittedName>
</protein>
<keyword evidence="3" id="KW-1133">Transmembrane helix</keyword>
<dbReference type="Pfam" id="PF05755">
    <property type="entry name" value="REF"/>
    <property type="match status" value="1"/>
</dbReference>
<keyword evidence="3" id="KW-0472">Membrane</keyword>
<feature type="transmembrane region" description="Helical" evidence="3">
    <location>
        <begin position="359"/>
        <end position="377"/>
    </location>
</feature>
<keyword evidence="5" id="KW-1185">Reference proteome</keyword>
<evidence type="ECO:0000256" key="1">
    <source>
        <dbReference type="ARBA" id="ARBA00009737"/>
    </source>
</evidence>
<dbReference type="PANTHER" id="PTHR33732">
    <property type="entry name" value="REF/SRPP-LIKE PROTEIN OS05G0151300/LOC_OS05G05940"/>
    <property type="match status" value="1"/>
</dbReference>
<dbReference type="InterPro" id="IPR008802">
    <property type="entry name" value="REF"/>
</dbReference>
<evidence type="ECO:0000256" key="2">
    <source>
        <dbReference type="SAM" id="MobiDB-lite"/>
    </source>
</evidence>
<reference evidence="4 5" key="1">
    <citation type="submission" date="2020-08" db="EMBL/GenBank/DDBJ databases">
        <title>Plant Genome Project.</title>
        <authorList>
            <person name="Zhang R.-G."/>
        </authorList>
    </citation>
    <scope>NUCLEOTIDE SEQUENCE [LARGE SCALE GENOMIC DNA]</scope>
    <source>
        <tissue evidence="4">Rhizome</tissue>
    </source>
</reference>
<sequence>MAAGGGAGRWRQRWPLGTTEMAAEGGADRWRQRWPLGMAEMAAGGGVGRWRQRWPLGTAETAVGGGAGRWRSLELVHSDLCGSMSIESLGGSRFFITFIDDFTRKMTEKVIIDDPNPQCSSDTSIEKIEATDVTVASDPASESPETVRRCHPFRLSSSLSLFLDVLIILWSRRMISIVKKEIFDDAVGTADPAPQSSDMAEIPDAATGGRPAPRSSNETVRDEAIVIQQRELRYLDFLRVALIKVVTLVAAVYGFVKNWAGLFRPIIDRGETMVIPLCKSYSRVPFALLRFADQKIDILTGKLSHLLPSSVKRAGLRVNSQLRLVRRIGLVAATMNLAKKLYAEHETTVKEAWRWAIDYIPLFWSSVRFFLCIFIFLSGKYNRAVMFLTAAAPRLPLVDVDRVRRLLDRRESTERIKNRR</sequence>
<evidence type="ECO:0000256" key="3">
    <source>
        <dbReference type="SAM" id="Phobius"/>
    </source>
</evidence>
<evidence type="ECO:0000313" key="4">
    <source>
        <dbReference type="EMBL" id="KAG6529242.1"/>
    </source>
</evidence>
<dbReference type="Proteomes" id="UP000734854">
    <property type="component" value="Unassembled WGS sequence"/>
</dbReference>
<name>A0A8J5HY44_ZINOF</name>
<dbReference type="EMBL" id="JACMSC010000003">
    <property type="protein sequence ID" value="KAG6529242.1"/>
    <property type="molecule type" value="Genomic_DNA"/>
</dbReference>
<gene>
    <name evidence="4" type="ORF">ZIOFF_011438</name>
</gene>
<proteinExistence type="inferred from homology"/>